<dbReference type="FunFam" id="3.30.210.10:FF:000005">
    <property type="entry name" value="DNA polymerase IV"/>
    <property type="match status" value="1"/>
</dbReference>
<reference evidence="14 15" key="1">
    <citation type="submission" date="2017-06" db="EMBL/GenBank/DDBJ databases">
        <title>Draft genome sequence of a variant of Elsinoe murrayae.</title>
        <authorList>
            <person name="Cheng Q."/>
        </authorList>
    </citation>
    <scope>NUCLEOTIDE SEQUENCE [LARGE SCALE GENOMIC DNA]</scope>
    <source>
        <strain evidence="14 15">CQ-2017a</strain>
    </source>
</reference>
<dbReference type="SUPFAM" id="SSF47802">
    <property type="entry name" value="DNA polymerase beta, N-terminal domain-like"/>
    <property type="match status" value="1"/>
</dbReference>
<feature type="compositionally biased region" description="Polar residues" evidence="12">
    <location>
        <begin position="113"/>
        <end position="122"/>
    </location>
</feature>
<sequence length="716" mass="80082">MSPGHSSYQTLVHGTSPHHEAVRLDLSNLPPIHVSLTHFERSEVDDWEDRLHQHDANLTYDFDEVRIVLTKVEQKRRAQFDLRSHGLWTKEVPQVAASGPSISDVSTSHKHQTVTPLENASENAKLDDASTQSDSQRTVDCSQESAYQPREKDGHVSYDPVLRFLETSTIKVIKMHWMETCLASGRLEPLHNLLVFEGTRIDPPNDKGPTPLSTPPKRKRGLHDTGADYQLRSPGQGILARAKADAAETSPMRDKDFGSRRFGDKSRSTFTAPYAAGATSSQPPHLLVETTSEHEGEIPDSDLPPPPDWVVEQRLYACQRMTPPNPPNEPFIELLKEIRLARLLTADEIGVRAYSTSIASIAAYPYKLTSPKEVLRLPGCDIKIANLFVEYANTGVLHAAQAAKDDPDLKILRLFYDIWGVGATTARDFYYQRGWRELDDVVEYGWSTLSRVQQIGVKYYDEFKAGIPRSEVEDIARIIHSHAVKVRDSRIQSLVVGGYRRGKDESGDVDIIVSHPDEDATKNLVTDIVSSLEEEGWITHTLLLALTSTHRDQQTLPFRASKERAGTGFDTLDKALVVWQDPRWEAKARDKDRNAGAKNPAPHRRVDIIISPWRTVGCAVMGWSGGTTFQRDVRRYAKNVKGWKFDSSGVRERGSGSVVDVEGFWSGGGAEGADEGRGAVEVDKWKGRSKGMVEAEKRVFRSLGLEWREPDERCTG</sequence>
<keyword evidence="4" id="KW-0808">Transferase</keyword>
<evidence type="ECO:0000313" key="15">
    <source>
        <dbReference type="Proteomes" id="UP000243797"/>
    </source>
</evidence>
<dbReference type="PANTHER" id="PTHR11276">
    <property type="entry name" value="DNA POLYMERASE TYPE-X FAMILY MEMBER"/>
    <property type="match status" value="1"/>
</dbReference>
<evidence type="ECO:0000256" key="10">
    <source>
        <dbReference type="ARBA" id="ARBA00023242"/>
    </source>
</evidence>
<dbReference type="InterPro" id="IPR037160">
    <property type="entry name" value="DNA_Pol_thumb_sf"/>
</dbReference>
<comment type="subcellular location">
    <subcellularLocation>
        <location evidence="1">Nucleus</location>
    </subcellularLocation>
</comment>
<dbReference type="Pfam" id="PF14716">
    <property type="entry name" value="HHH_8"/>
    <property type="match status" value="1"/>
</dbReference>
<dbReference type="InterPro" id="IPR027421">
    <property type="entry name" value="DNA_pol_lamdba_lyase_dom_sf"/>
</dbReference>
<evidence type="ECO:0000256" key="7">
    <source>
        <dbReference type="ARBA" id="ARBA00022763"/>
    </source>
</evidence>
<evidence type="ECO:0000256" key="4">
    <source>
        <dbReference type="ARBA" id="ARBA00022679"/>
    </source>
</evidence>
<dbReference type="AlphaFoldDB" id="A0A2K1QM66"/>
<dbReference type="STRING" id="2082308.A0A2K1QM66"/>
<dbReference type="PRINTS" id="PR00870">
    <property type="entry name" value="DNAPOLXBETA"/>
</dbReference>
<evidence type="ECO:0000313" key="14">
    <source>
        <dbReference type="EMBL" id="PNS15970.1"/>
    </source>
</evidence>
<dbReference type="Gene3D" id="1.10.150.110">
    <property type="entry name" value="DNA polymerase beta, N-terminal domain-like"/>
    <property type="match status" value="1"/>
</dbReference>
<comment type="similarity">
    <text evidence="2">Belongs to the DNA polymerase type-X family.</text>
</comment>
<dbReference type="EC" id="2.7.7.7" evidence="3"/>
<gene>
    <name evidence="14" type="ORF">CAC42_4371</name>
</gene>
<evidence type="ECO:0000259" key="13">
    <source>
        <dbReference type="PROSITE" id="PS50172"/>
    </source>
</evidence>
<dbReference type="Gene3D" id="3.30.210.10">
    <property type="entry name" value="DNA polymerase, thumb domain"/>
    <property type="match status" value="1"/>
</dbReference>
<dbReference type="InterPro" id="IPR028207">
    <property type="entry name" value="DNA_pol_B_palm_palm"/>
</dbReference>
<evidence type="ECO:0000256" key="6">
    <source>
        <dbReference type="ARBA" id="ARBA00022723"/>
    </source>
</evidence>
<dbReference type="InParanoid" id="A0A2K1QM66"/>
<feature type="domain" description="BRCT" evidence="13">
    <location>
        <begin position="165"/>
        <end position="195"/>
    </location>
</feature>
<dbReference type="Pfam" id="PF14791">
    <property type="entry name" value="DNA_pol_B_thumb"/>
    <property type="match status" value="1"/>
</dbReference>
<accession>A0A2K1QM66</accession>
<dbReference type="InterPro" id="IPR022312">
    <property type="entry name" value="DNA_pol_X"/>
</dbReference>
<feature type="region of interest" description="Disordered" evidence="12">
    <location>
        <begin position="201"/>
        <end position="265"/>
    </location>
</feature>
<dbReference type="SMART" id="SM00483">
    <property type="entry name" value="POLXc"/>
    <property type="match status" value="1"/>
</dbReference>
<dbReference type="InterPro" id="IPR043519">
    <property type="entry name" value="NT_sf"/>
</dbReference>
<evidence type="ECO:0000256" key="2">
    <source>
        <dbReference type="ARBA" id="ARBA00008323"/>
    </source>
</evidence>
<keyword evidence="5" id="KW-0548">Nucleotidyltransferase</keyword>
<feature type="compositionally biased region" description="Polar residues" evidence="12">
    <location>
        <begin position="129"/>
        <end position="146"/>
    </location>
</feature>
<name>A0A2K1QM66_9PEZI</name>
<dbReference type="Pfam" id="PF14792">
    <property type="entry name" value="DNA_pol_B_palm"/>
    <property type="match status" value="1"/>
</dbReference>
<dbReference type="InterPro" id="IPR002054">
    <property type="entry name" value="DNA-dir_DNA_pol_X"/>
</dbReference>
<dbReference type="CDD" id="cd00141">
    <property type="entry name" value="NT_POLXc"/>
    <property type="match status" value="1"/>
</dbReference>
<dbReference type="GO" id="GO:0006303">
    <property type="term" value="P:double-strand break repair via nonhomologous end joining"/>
    <property type="evidence" value="ECO:0007669"/>
    <property type="project" value="TreeGrafter"/>
</dbReference>
<evidence type="ECO:0000256" key="8">
    <source>
        <dbReference type="ARBA" id="ARBA00022932"/>
    </source>
</evidence>
<dbReference type="Gene3D" id="3.30.460.10">
    <property type="entry name" value="Beta Polymerase, domain 2"/>
    <property type="match status" value="1"/>
</dbReference>
<dbReference type="GO" id="GO:0005634">
    <property type="term" value="C:nucleus"/>
    <property type="evidence" value="ECO:0007669"/>
    <property type="project" value="UniProtKB-SubCell"/>
</dbReference>
<evidence type="ECO:0000256" key="12">
    <source>
        <dbReference type="SAM" id="MobiDB-lite"/>
    </source>
</evidence>
<dbReference type="InterPro" id="IPR002008">
    <property type="entry name" value="DNA_pol_X_beta-like"/>
</dbReference>
<dbReference type="PANTHER" id="PTHR11276:SF29">
    <property type="entry name" value="DNA POLYMERASE TYPE-X FAMILY PROTEIN POL4"/>
    <property type="match status" value="1"/>
</dbReference>
<dbReference type="InterPro" id="IPR029398">
    <property type="entry name" value="PolB_thumb"/>
</dbReference>
<dbReference type="Proteomes" id="UP000243797">
    <property type="component" value="Unassembled WGS sequence"/>
</dbReference>
<proteinExistence type="inferred from homology"/>
<feature type="compositionally biased region" description="Basic and acidic residues" evidence="12">
    <location>
        <begin position="242"/>
        <end position="265"/>
    </location>
</feature>
<dbReference type="EMBL" id="NKHZ01000060">
    <property type="protein sequence ID" value="PNS15970.1"/>
    <property type="molecule type" value="Genomic_DNA"/>
</dbReference>
<keyword evidence="10" id="KW-0539">Nucleus</keyword>
<dbReference type="PROSITE" id="PS00522">
    <property type="entry name" value="DNA_POLYMERASE_X"/>
    <property type="match status" value="1"/>
</dbReference>
<dbReference type="PRINTS" id="PR00869">
    <property type="entry name" value="DNAPOLX"/>
</dbReference>
<dbReference type="InterPro" id="IPR018944">
    <property type="entry name" value="DNA_pol_lambd_fingers_domain"/>
</dbReference>
<organism evidence="14 15">
    <name type="scientific">Sphaceloma murrayae</name>
    <dbReference type="NCBI Taxonomy" id="2082308"/>
    <lineage>
        <taxon>Eukaryota</taxon>
        <taxon>Fungi</taxon>
        <taxon>Dikarya</taxon>
        <taxon>Ascomycota</taxon>
        <taxon>Pezizomycotina</taxon>
        <taxon>Dothideomycetes</taxon>
        <taxon>Dothideomycetidae</taxon>
        <taxon>Myriangiales</taxon>
        <taxon>Elsinoaceae</taxon>
        <taxon>Sphaceloma</taxon>
    </lineage>
</organism>
<dbReference type="FunFam" id="1.10.150.20:FF:000010">
    <property type="entry name" value="DNA polymerase lambda"/>
    <property type="match status" value="1"/>
</dbReference>
<comment type="catalytic activity">
    <reaction evidence="11">
        <text>DNA(n) + a 2'-deoxyribonucleoside 5'-triphosphate = DNA(n+1) + diphosphate</text>
        <dbReference type="Rhea" id="RHEA:22508"/>
        <dbReference type="Rhea" id="RHEA-COMP:17339"/>
        <dbReference type="Rhea" id="RHEA-COMP:17340"/>
        <dbReference type="ChEBI" id="CHEBI:33019"/>
        <dbReference type="ChEBI" id="CHEBI:61560"/>
        <dbReference type="ChEBI" id="CHEBI:173112"/>
        <dbReference type="EC" id="2.7.7.7"/>
    </reaction>
</comment>
<dbReference type="InterPro" id="IPR001357">
    <property type="entry name" value="BRCT_dom"/>
</dbReference>
<keyword evidence="6" id="KW-0479">Metal-binding</keyword>
<evidence type="ECO:0000256" key="1">
    <source>
        <dbReference type="ARBA" id="ARBA00004123"/>
    </source>
</evidence>
<dbReference type="FunFam" id="1.10.150.110:FF:000005">
    <property type="entry name" value="DNA polymerase POL4"/>
    <property type="match status" value="1"/>
</dbReference>
<dbReference type="Pfam" id="PF10391">
    <property type="entry name" value="DNA_pol_lambd_f"/>
    <property type="match status" value="1"/>
</dbReference>
<evidence type="ECO:0000256" key="3">
    <source>
        <dbReference type="ARBA" id="ARBA00012417"/>
    </source>
</evidence>
<dbReference type="InterPro" id="IPR019843">
    <property type="entry name" value="DNA_pol-X_BS"/>
</dbReference>
<dbReference type="GO" id="GO:0003887">
    <property type="term" value="F:DNA-directed DNA polymerase activity"/>
    <property type="evidence" value="ECO:0007669"/>
    <property type="project" value="UniProtKB-KW"/>
</dbReference>
<feature type="region of interest" description="Disordered" evidence="12">
    <location>
        <begin position="98"/>
        <end position="153"/>
    </location>
</feature>
<dbReference type="SUPFAM" id="SSF81585">
    <property type="entry name" value="PsbU/PolX domain-like"/>
    <property type="match status" value="1"/>
</dbReference>
<dbReference type="GO" id="GO:0046872">
    <property type="term" value="F:metal ion binding"/>
    <property type="evidence" value="ECO:0007669"/>
    <property type="project" value="UniProtKB-KW"/>
</dbReference>
<dbReference type="InterPro" id="IPR010996">
    <property type="entry name" value="HHH_MUS81"/>
</dbReference>
<dbReference type="Gene3D" id="1.10.150.20">
    <property type="entry name" value="5' to 3' exonuclease, C-terminal subdomain"/>
    <property type="match status" value="1"/>
</dbReference>
<dbReference type="OrthoDB" id="205514at2759"/>
<dbReference type="GO" id="GO:0003677">
    <property type="term" value="F:DNA binding"/>
    <property type="evidence" value="ECO:0007669"/>
    <property type="project" value="InterPro"/>
</dbReference>
<dbReference type="PROSITE" id="PS50172">
    <property type="entry name" value="BRCT"/>
    <property type="match status" value="1"/>
</dbReference>
<evidence type="ECO:0000256" key="9">
    <source>
        <dbReference type="ARBA" id="ARBA00023204"/>
    </source>
</evidence>
<evidence type="ECO:0000256" key="11">
    <source>
        <dbReference type="ARBA" id="ARBA00049244"/>
    </source>
</evidence>
<dbReference type="SUPFAM" id="SSF81301">
    <property type="entry name" value="Nucleotidyltransferase"/>
    <property type="match status" value="1"/>
</dbReference>
<keyword evidence="7" id="KW-0227">DNA damage</keyword>
<keyword evidence="8" id="KW-0239">DNA-directed DNA polymerase</keyword>
<protein>
    <recommendedName>
        <fullName evidence="3">DNA-directed DNA polymerase</fullName>
        <ecNumber evidence="3">2.7.7.7</ecNumber>
    </recommendedName>
</protein>
<comment type="caution">
    <text evidence="14">The sequence shown here is derived from an EMBL/GenBank/DDBJ whole genome shotgun (WGS) entry which is preliminary data.</text>
</comment>
<keyword evidence="9" id="KW-0234">DNA repair</keyword>
<keyword evidence="15" id="KW-1185">Reference proteome</keyword>
<evidence type="ECO:0000256" key="5">
    <source>
        <dbReference type="ARBA" id="ARBA00022695"/>
    </source>
</evidence>